<proteinExistence type="predicted"/>
<evidence type="ECO:0000313" key="2">
    <source>
        <dbReference type="Proteomes" id="UP000186601"/>
    </source>
</evidence>
<dbReference type="AlphaFoldDB" id="A0A2R6NLE8"/>
<accession>A0A2R6NLE8</accession>
<evidence type="ECO:0000313" key="1">
    <source>
        <dbReference type="EMBL" id="PSR73131.1"/>
    </source>
</evidence>
<dbReference type="EMBL" id="MLYV02001104">
    <property type="protein sequence ID" value="PSR73131.1"/>
    <property type="molecule type" value="Genomic_DNA"/>
</dbReference>
<sequence length="307" mass="34851">MHLRILEEILDYLPNLLHLDLSLSIVNPTNGLPNLIARPGGHLRKLKTLTFTWIYFTASVMDVIGCFNEVDSLVLRGVNYAYLENITPATYHTPGGLRVRSLSFEGAMLDCFQTLKHRLDCSSGSLTTFAVDYASVTVSSDLEAALQDVGSNLLHLRFCYNLHYQTIFLSRCTRLQSLNLTLRWGLGCLPGYDGPMQWEGGMAMIRDGNLTSLTHLVLTLHCHIYAPVYLEKWSFTHHLESVRWETLHEATSRCTLLRNIKVGFMQGLKGHMVGGRDLYIPFVERLKGILWRRIPERTRSLLDVGFP</sequence>
<dbReference type="SUPFAM" id="SSF52058">
    <property type="entry name" value="L domain-like"/>
    <property type="match status" value="1"/>
</dbReference>
<reference evidence="1 2" key="1">
    <citation type="submission" date="2018-02" db="EMBL/GenBank/DDBJ databases">
        <title>Genome sequence of the basidiomycete white-rot fungus Phlebia centrifuga.</title>
        <authorList>
            <person name="Granchi Z."/>
            <person name="Peng M."/>
            <person name="de Vries R.P."/>
            <person name="Hilden K."/>
            <person name="Makela M.R."/>
            <person name="Grigoriev I."/>
            <person name="Riley R."/>
        </authorList>
    </citation>
    <scope>NUCLEOTIDE SEQUENCE [LARGE SCALE GENOMIC DNA]</scope>
    <source>
        <strain evidence="1 2">FBCC195</strain>
    </source>
</reference>
<comment type="caution">
    <text evidence="1">The sequence shown here is derived from an EMBL/GenBank/DDBJ whole genome shotgun (WGS) entry which is preliminary data.</text>
</comment>
<dbReference type="Gene3D" id="3.80.10.10">
    <property type="entry name" value="Ribonuclease Inhibitor"/>
    <property type="match status" value="1"/>
</dbReference>
<protein>
    <submittedName>
        <fullName evidence="1">Uncharacterized protein</fullName>
    </submittedName>
</protein>
<dbReference type="Proteomes" id="UP000186601">
    <property type="component" value="Unassembled WGS sequence"/>
</dbReference>
<dbReference type="InterPro" id="IPR032675">
    <property type="entry name" value="LRR_dom_sf"/>
</dbReference>
<keyword evidence="2" id="KW-1185">Reference proteome</keyword>
<organism evidence="1 2">
    <name type="scientific">Hermanssonia centrifuga</name>
    <dbReference type="NCBI Taxonomy" id="98765"/>
    <lineage>
        <taxon>Eukaryota</taxon>
        <taxon>Fungi</taxon>
        <taxon>Dikarya</taxon>
        <taxon>Basidiomycota</taxon>
        <taxon>Agaricomycotina</taxon>
        <taxon>Agaricomycetes</taxon>
        <taxon>Polyporales</taxon>
        <taxon>Meruliaceae</taxon>
        <taxon>Hermanssonia</taxon>
    </lineage>
</organism>
<name>A0A2R6NLE8_9APHY</name>
<gene>
    <name evidence="1" type="ORF">PHLCEN_2v10987</name>
</gene>